<keyword evidence="1" id="KW-0472">Membrane</keyword>
<dbReference type="PANTHER" id="PTHR43424">
    <property type="entry name" value="LOCUS PUTATIVE PROTEIN 1-RELATED"/>
    <property type="match status" value="1"/>
</dbReference>
<dbReference type="PANTHER" id="PTHR43424:SF1">
    <property type="entry name" value="LOCUS PUTATIVE PROTEIN 1-RELATED"/>
    <property type="match status" value="1"/>
</dbReference>
<feature type="transmembrane region" description="Helical" evidence="1">
    <location>
        <begin position="258"/>
        <end position="279"/>
    </location>
</feature>
<comment type="caution">
    <text evidence="2">The sequence shown here is derived from an EMBL/GenBank/DDBJ whole genome shotgun (WGS) entry which is preliminary data.</text>
</comment>
<feature type="transmembrane region" description="Helical" evidence="1">
    <location>
        <begin position="354"/>
        <end position="374"/>
    </location>
</feature>
<keyword evidence="1" id="KW-0812">Transmembrane</keyword>
<feature type="transmembrane region" description="Helical" evidence="1">
    <location>
        <begin position="59"/>
        <end position="82"/>
    </location>
</feature>
<dbReference type="Proteomes" id="UP000694300">
    <property type="component" value="Unassembled WGS sequence"/>
</dbReference>
<accession>A0ABS6U5I7</accession>
<sequence>MQAIVGVGLARAVVPTEYGVVAAVAGAVLLWFIICDVGVSSCLGRLRAVSSKADVESALFVNLACAIGGAALAIVVVTVLALPHSAELAVALVLIVLAQALDKNIDGALAIPIADGELRFPSASALLRRVITAVTFFGLLLVGLDPLIAYGTGVALGPAAGQIQMWRKLSSMGLRRHHGGRAGWILRSSAPFALNDVAIQSRNVDVSLVAVSAGPGVAGLYAAAAKLTAPFQLVTSTLAGVILPRAARAERGVIRRGAVVIMAGALIMMVPMAFIAWYAEPLVVLVLGTTYAAAGPAFALLVLALPSVGAGAPLASMLQGLGQERLVAVHSAVFAVLILAAVALGSIAGATGAAAGFAVTTVVKTASLAAIVLLSGDRRRQVAEHADRLGAKP</sequence>
<dbReference type="EMBL" id="JADQDF010000001">
    <property type="protein sequence ID" value="MBW0127490.1"/>
    <property type="molecule type" value="Genomic_DNA"/>
</dbReference>
<keyword evidence="1" id="KW-1133">Transmembrane helix</keyword>
<evidence type="ECO:0000313" key="3">
    <source>
        <dbReference type="Proteomes" id="UP000694300"/>
    </source>
</evidence>
<feature type="transmembrane region" description="Helical" evidence="1">
    <location>
        <begin position="326"/>
        <end position="348"/>
    </location>
</feature>
<evidence type="ECO:0000313" key="2">
    <source>
        <dbReference type="EMBL" id="MBW0127490.1"/>
    </source>
</evidence>
<proteinExistence type="predicted"/>
<organism evidence="2 3">
    <name type="scientific">Pseudonocardia oceani</name>
    <dbReference type="NCBI Taxonomy" id="2792013"/>
    <lineage>
        <taxon>Bacteria</taxon>
        <taxon>Bacillati</taxon>
        <taxon>Actinomycetota</taxon>
        <taxon>Actinomycetes</taxon>
        <taxon>Pseudonocardiales</taxon>
        <taxon>Pseudonocardiaceae</taxon>
        <taxon>Pseudonocardia</taxon>
    </lineage>
</organism>
<dbReference type="InterPro" id="IPR052556">
    <property type="entry name" value="PolySynth_Transporter"/>
</dbReference>
<name>A0ABS6U5I7_9PSEU</name>
<dbReference type="Pfam" id="PF13440">
    <property type="entry name" value="Polysacc_synt_3"/>
    <property type="match status" value="1"/>
</dbReference>
<keyword evidence="3" id="KW-1185">Reference proteome</keyword>
<dbReference type="RefSeq" id="WP_218595556.1">
    <property type="nucleotide sequence ID" value="NZ_JADQDE010000170.1"/>
</dbReference>
<feature type="transmembrane region" description="Helical" evidence="1">
    <location>
        <begin position="291"/>
        <end position="314"/>
    </location>
</feature>
<reference evidence="2 3" key="1">
    <citation type="submission" date="2020-11" db="EMBL/GenBank/DDBJ databases">
        <title>Pseudonocardia abyssalis sp. nov. and Pseudonocardia oceani sp. nov., description and phylogenomic analysis of two novel actinomycetes isolated from the deep Southern Ocean.</title>
        <authorList>
            <person name="Parra J."/>
        </authorList>
    </citation>
    <scope>NUCLEOTIDE SEQUENCE [LARGE SCALE GENOMIC DNA]</scope>
    <source>
        <strain evidence="3">KRD185</strain>
    </source>
</reference>
<evidence type="ECO:0000256" key="1">
    <source>
        <dbReference type="SAM" id="Phobius"/>
    </source>
</evidence>
<gene>
    <name evidence="2" type="ORF">I4I82_07310</name>
</gene>
<protein>
    <submittedName>
        <fullName evidence="2">Lipopolysaccharide biosynthesis protein</fullName>
    </submittedName>
</protein>
<feature type="transmembrane region" description="Helical" evidence="1">
    <location>
        <begin position="18"/>
        <end position="39"/>
    </location>
</feature>